<dbReference type="AlphaFoldDB" id="A0A7W2A832"/>
<evidence type="ECO:0000313" key="1">
    <source>
        <dbReference type="EMBL" id="MBA4493757.1"/>
    </source>
</evidence>
<proteinExistence type="predicted"/>
<protein>
    <submittedName>
        <fullName evidence="1">Uncharacterized protein</fullName>
    </submittedName>
</protein>
<keyword evidence="2" id="KW-1185">Reference proteome</keyword>
<sequence>MNKQESYACPVCNGFDNFLANCPDCGAPLADFGRIFDFFADYSPYRPIDDLKMTDGWFDLATHKCPHQVYCPQCGYQDVHMIGEMLI</sequence>
<dbReference type="EMBL" id="JACEIQ010000003">
    <property type="protein sequence ID" value="MBA4493757.1"/>
    <property type="molecule type" value="Genomic_DNA"/>
</dbReference>
<reference evidence="1 2" key="1">
    <citation type="submission" date="2020-07" db="EMBL/GenBank/DDBJ databases">
        <authorList>
            <person name="Feng H."/>
        </authorList>
    </citation>
    <scope>NUCLEOTIDE SEQUENCE [LARGE SCALE GENOMIC DNA]</scope>
    <source>
        <strain evidence="2">s-10</strain>
    </source>
</reference>
<name>A0A7W2A832_9BACL</name>
<gene>
    <name evidence="1" type="ORF">H1191_05500</name>
</gene>
<dbReference type="RefSeq" id="WP_181750995.1">
    <property type="nucleotide sequence ID" value="NZ_JACEIQ010000003.1"/>
</dbReference>
<organism evidence="1 2">
    <name type="scientific">Paenactinomyces guangxiensis</name>
    <dbReference type="NCBI Taxonomy" id="1490290"/>
    <lineage>
        <taxon>Bacteria</taxon>
        <taxon>Bacillati</taxon>
        <taxon>Bacillota</taxon>
        <taxon>Bacilli</taxon>
        <taxon>Bacillales</taxon>
        <taxon>Thermoactinomycetaceae</taxon>
        <taxon>Paenactinomyces</taxon>
    </lineage>
</organism>
<dbReference type="Proteomes" id="UP000535491">
    <property type="component" value="Unassembled WGS sequence"/>
</dbReference>
<comment type="caution">
    <text evidence="1">The sequence shown here is derived from an EMBL/GenBank/DDBJ whole genome shotgun (WGS) entry which is preliminary data.</text>
</comment>
<accession>A0A7W2A832</accession>
<evidence type="ECO:0000313" key="2">
    <source>
        <dbReference type="Proteomes" id="UP000535491"/>
    </source>
</evidence>